<keyword evidence="3" id="KW-0560">Oxidoreductase</keyword>
<dbReference type="SUPFAM" id="SSF51905">
    <property type="entry name" value="FAD/NAD(P)-binding domain"/>
    <property type="match status" value="1"/>
</dbReference>
<keyword evidence="5" id="KW-0472">Membrane</keyword>
<dbReference type="EMBL" id="JARIHO010000027">
    <property type="protein sequence ID" value="KAJ7339987.1"/>
    <property type="molecule type" value="Genomic_DNA"/>
</dbReference>
<evidence type="ECO:0000256" key="5">
    <source>
        <dbReference type="SAM" id="Phobius"/>
    </source>
</evidence>
<dbReference type="InterPro" id="IPR002938">
    <property type="entry name" value="FAD-bd"/>
</dbReference>
<accession>A0AAD6ZUG0</accession>
<keyword evidence="4" id="KW-0503">Monooxygenase</keyword>
<dbReference type="GO" id="GO:0071949">
    <property type="term" value="F:FAD binding"/>
    <property type="evidence" value="ECO:0007669"/>
    <property type="project" value="InterPro"/>
</dbReference>
<evidence type="ECO:0000256" key="3">
    <source>
        <dbReference type="ARBA" id="ARBA00023002"/>
    </source>
</evidence>
<dbReference type="PANTHER" id="PTHR47178:SF1">
    <property type="entry name" value="FAD-BINDING DOMAIN-CONTAINING PROTEIN-RELATED"/>
    <property type="match status" value="1"/>
</dbReference>
<keyword evidence="5" id="KW-0812">Transmembrane</keyword>
<protein>
    <submittedName>
        <fullName evidence="7">FAD-binding domain-containing protein</fullName>
    </submittedName>
</protein>
<organism evidence="7 8">
    <name type="scientific">Mycena albidolilacea</name>
    <dbReference type="NCBI Taxonomy" id="1033008"/>
    <lineage>
        <taxon>Eukaryota</taxon>
        <taxon>Fungi</taxon>
        <taxon>Dikarya</taxon>
        <taxon>Basidiomycota</taxon>
        <taxon>Agaricomycotina</taxon>
        <taxon>Agaricomycetes</taxon>
        <taxon>Agaricomycetidae</taxon>
        <taxon>Agaricales</taxon>
        <taxon>Marasmiineae</taxon>
        <taxon>Mycenaceae</taxon>
        <taxon>Mycena</taxon>
    </lineage>
</organism>
<dbReference type="Gene3D" id="3.50.50.60">
    <property type="entry name" value="FAD/NAD(P)-binding domain"/>
    <property type="match status" value="1"/>
</dbReference>
<feature type="transmembrane region" description="Helical" evidence="5">
    <location>
        <begin position="12"/>
        <end position="30"/>
    </location>
</feature>
<reference evidence="7" key="1">
    <citation type="submission" date="2023-03" db="EMBL/GenBank/DDBJ databases">
        <title>Massive genome expansion in bonnet fungi (Mycena s.s.) driven by repeated elements and novel gene families across ecological guilds.</title>
        <authorList>
            <consortium name="Lawrence Berkeley National Laboratory"/>
            <person name="Harder C.B."/>
            <person name="Miyauchi S."/>
            <person name="Viragh M."/>
            <person name="Kuo A."/>
            <person name="Thoen E."/>
            <person name="Andreopoulos B."/>
            <person name="Lu D."/>
            <person name="Skrede I."/>
            <person name="Drula E."/>
            <person name="Henrissat B."/>
            <person name="Morin E."/>
            <person name="Kohler A."/>
            <person name="Barry K."/>
            <person name="LaButti K."/>
            <person name="Morin E."/>
            <person name="Salamov A."/>
            <person name="Lipzen A."/>
            <person name="Mereny Z."/>
            <person name="Hegedus B."/>
            <person name="Baldrian P."/>
            <person name="Stursova M."/>
            <person name="Weitz H."/>
            <person name="Taylor A."/>
            <person name="Grigoriev I.V."/>
            <person name="Nagy L.G."/>
            <person name="Martin F."/>
            <person name="Kauserud H."/>
        </authorList>
    </citation>
    <scope>NUCLEOTIDE SEQUENCE</scope>
    <source>
        <strain evidence="7">CBHHK002</strain>
    </source>
</reference>
<evidence type="ECO:0000313" key="8">
    <source>
        <dbReference type="Proteomes" id="UP001218218"/>
    </source>
</evidence>
<evidence type="ECO:0000313" key="7">
    <source>
        <dbReference type="EMBL" id="KAJ7339987.1"/>
    </source>
</evidence>
<dbReference type="InterPro" id="IPR036188">
    <property type="entry name" value="FAD/NAD-bd_sf"/>
</dbReference>
<dbReference type="Pfam" id="PF01494">
    <property type="entry name" value="FAD_binding_3"/>
    <property type="match status" value="1"/>
</dbReference>
<dbReference type="GO" id="GO:0004497">
    <property type="term" value="F:monooxygenase activity"/>
    <property type="evidence" value="ECO:0007669"/>
    <property type="project" value="UniProtKB-KW"/>
</dbReference>
<evidence type="ECO:0000256" key="2">
    <source>
        <dbReference type="ARBA" id="ARBA00022827"/>
    </source>
</evidence>
<evidence type="ECO:0000259" key="6">
    <source>
        <dbReference type="Pfam" id="PF01494"/>
    </source>
</evidence>
<evidence type="ECO:0000256" key="1">
    <source>
        <dbReference type="ARBA" id="ARBA00022630"/>
    </source>
</evidence>
<keyword evidence="2" id="KW-0274">FAD</keyword>
<evidence type="ECO:0000256" key="4">
    <source>
        <dbReference type="ARBA" id="ARBA00023033"/>
    </source>
</evidence>
<name>A0AAD6ZUG0_9AGAR</name>
<keyword evidence="8" id="KW-1185">Reference proteome</keyword>
<comment type="caution">
    <text evidence="7">The sequence shown here is derived from an EMBL/GenBank/DDBJ whole genome shotgun (WGS) entry which is preliminary data.</text>
</comment>
<dbReference type="Pfam" id="PF13450">
    <property type="entry name" value="NAD_binding_8"/>
    <property type="match status" value="1"/>
</dbReference>
<proteinExistence type="predicted"/>
<keyword evidence="5" id="KW-1133">Transmembrane helix</keyword>
<keyword evidence="1" id="KW-0285">Flavoprotein</keyword>
<dbReference type="PRINTS" id="PR00420">
    <property type="entry name" value="RNGMNOXGNASE"/>
</dbReference>
<gene>
    <name evidence="7" type="ORF">DFH08DRAFT_938776</name>
</gene>
<dbReference type="AlphaFoldDB" id="A0AAD6ZUG0"/>
<dbReference type="PANTHER" id="PTHR47178">
    <property type="entry name" value="MONOOXYGENASE, FAD-BINDING"/>
    <property type="match status" value="1"/>
</dbReference>
<sequence>MTQTTPTESNPVLIIGGGIVGLVLAQALHLRGIPFAVFERNPSPSSRDGGWGITIHWALSALQKCLPPALFAAIDSVQVDPAQGRSDAGRFVFLDIATAQVRYSIPPAPRRRVSRVRLHRLLAQGLEDHVRWGKAFVGFVEDTDGGGVTAEFADGSRERGCMLIAADGSASRVRRLLVGEEEGQLQPVGANFVGVTVRLGEEEVVPLREIDPLLFQGSHPDTGYFMWFSILSTPEVNCSGDGGEKPYYEGQINVSWLENGHEDVVPPENEKRLTRMKEAARAGTGFHKTFCDAIEAIPQGTRVVEVKLADWPTKRWTPCDGRITLVGDAAHAMTMYRGEAANHGVTDVAHLAEQLQLWHEGKKTRAEAVAAYEDEMIPRAYQAVLLSRQACLDAHNLRNLNPESPLVSKRAVVRTPGIRAEQ</sequence>
<dbReference type="Proteomes" id="UP001218218">
    <property type="component" value="Unassembled WGS sequence"/>
</dbReference>
<feature type="domain" description="FAD-binding" evidence="6">
    <location>
        <begin position="120"/>
        <end position="384"/>
    </location>
</feature>